<proteinExistence type="predicted"/>
<organism evidence="1 2">
    <name type="scientific">Candidatus Geothrix skivensis</name>
    <dbReference type="NCBI Taxonomy" id="2954439"/>
    <lineage>
        <taxon>Bacteria</taxon>
        <taxon>Pseudomonadati</taxon>
        <taxon>Acidobacteriota</taxon>
        <taxon>Holophagae</taxon>
        <taxon>Holophagales</taxon>
        <taxon>Holophagaceae</taxon>
        <taxon>Geothrix</taxon>
    </lineage>
</organism>
<dbReference type="Pfam" id="PF05708">
    <property type="entry name" value="Peptidase_C92"/>
    <property type="match status" value="1"/>
</dbReference>
<dbReference type="Proteomes" id="UP000886657">
    <property type="component" value="Unassembled WGS sequence"/>
</dbReference>
<gene>
    <name evidence="1" type="ORF">IPP58_07365</name>
</gene>
<sequence>MAECPVPRLLLPLTLALLVGGCSSPLVVHPPANRVEREALAFREVLRLGQPGDWLVIRGYHATDHLVSALTDAPFSHVAVLDPEKGQVIEAEGKGLHTTPLTDFMKKAHRLMLLRPQWATTPERQKAAVEKARSLVGRPYDFTGLVGLNVPDRYYCSELAVAVYAPHASRKDRLALVLPPGDMHFWATILWDSGPVPVGER</sequence>
<protein>
    <recommendedName>
        <fullName evidence="3">Permuted papain-like amidase YaeF/Yiix C92 family enzyme</fullName>
    </recommendedName>
</protein>
<evidence type="ECO:0000313" key="1">
    <source>
        <dbReference type="EMBL" id="MBK9796302.1"/>
    </source>
</evidence>
<evidence type="ECO:0000313" key="2">
    <source>
        <dbReference type="Proteomes" id="UP000886657"/>
    </source>
</evidence>
<dbReference type="Gene3D" id="3.90.1720.10">
    <property type="entry name" value="endopeptidase domain like (from Nostoc punctiforme)"/>
    <property type="match status" value="1"/>
</dbReference>
<evidence type="ECO:0008006" key="3">
    <source>
        <dbReference type="Google" id="ProtNLM"/>
    </source>
</evidence>
<comment type="caution">
    <text evidence="1">The sequence shown here is derived from an EMBL/GenBank/DDBJ whole genome shotgun (WGS) entry which is preliminary data.</text>
</comment>
<name>A0A9D7SH05_9BACT</name>
<dbReference type="EMBL" id="JADKIO010000005">
    <property type="protein sequence ID" value="MBK9796302.1"/>
    <property type="molecule type" value="Genomic_DNA"/>
</dbReference>
<accession>A0A9D7SH05</accession>
<dbReference type="InterPro" id="IPR024453">
    <property type="entry name" value="Peptidase_C92"/>
</dbReference>
<reference evidence="1" key="1">
    <citation type="submission" date="2020-10" db="EMBL/GenBank/DDBJ databases">
        <title>Connecting structure to function with the recovery of over 1000 high-quality activated sludge metagenome-assembled genomes encoding full-length rRNA genes using long-read sequencing.</title>
        <authorList>
            <person name="Singleton C.M."/>
            <person name="Petriglieri F."/>
            <person name="Kristensen J.M."/>
            <person name="Kirkegaard R.H."/>
            <person name="Michaelsen T.Y."/>
            <person name="Andersen M.H."/>
            <person name="Karst S.M."/>
            <person name="Dueholm M.S."/>
            <person name="Nielsen P.H."/>
            <person name="Albertsen M."/>
        </authorList>
    </citation>
    <scope>NUCLEOTIDE SEQUENCE</scope>
    <source>
        <strain evidence="1">Skiv_18-Q3-R9-52_MAXAC.067</strain>
    </source>
</reference>
<dbReference type="SUPFAM" id="SSF54001">
    <property type="entry name" value="Cysteine proteinases"/>
    <property type="match status" value="1"/>
</dbReference>
<dbReference type="AlphaFoldDB" id="A0A9D7SH05"/>
<dbReference type="InterPro" id="IPR038765">
    <property type="entry name" value="Papain-like_cys_pep_sf"/>
</dbReference>